<dbReference type="EMBL" id="JAGMWT010000018">
    <property type="protein sequence ID" value="KAH7113786.1"/>
    <property type="molecule type" value="Genomic_DNA"/>
</dbReference>
<dbReference type="OrthoDB" id="75724at2759"/>
<gene>
    <name evidence="3" type="ORF">B0J11DRAFT_572576</name>
</gene>
<dbReference type="InterPro" id="IPR036273">
    <property type="entry name" value="CRAL/TRIO_N_dom_sf"/>
</dbReference>
<evidence type="ECO:0000313" key="3">
    <source>
        <dbReference type="EMBL" id="KAH7113786.1"/>
    </source>
</evidence>
<sequence>MSTSTPTTPRKTPFELPEPQCVPEPHQTLTSDQQTKYDEVLAAVKTWETLPTSSTSKTAEKTPLTPDEKLWLTRECLLRYLRATKWNVASATKRVQDTLIWRREYGVAGFTAEYISEENATGKQVLLGFDNDGRPCLYLLPNKQNTPNSPKQVQHLVYMLERTLDIAPPGQETLALLIDFRNSSAGSNPSVGTGRAVLSILQNHYPERLGRALITHLPWYVSAFLKMISPFIDPVTKTKIRYNEPLDDHIPPAQLMANAGGDVEFLYEHDVYWPAFNALADKRRAERKARWEKAGGLIGESEVYLWGGEEKSVGAKEEVAPVVNGDVKEQAGAGAVATGPVAGVEASLAKLDIKDEKKVYAEPANAGVVAGKEEVRPAAAA</sequence>
<feature type="domain" description="CRAL-TRIO" evidence="2">
    <location>
        <begin position="114"/>
        <end position="267"/>
    </location>
</feature>
<dbReference type="InterPro" id="IPR011074">
    <property type="entry name" value="CRAL/TRIO_N_dom"/>
</dbReference>
<dbReference type="SUPFAM" id="SSF52087">
    <property type="entry name" value="CRAL/TRIO domain"/>
    <property type="match status" value="1"/>
</dbReference>
<dbReference type="Pfam" id="PF00650">
    <property type="entry name" value="CRAL_TRIO"/>
    <property type="match status" value="1"/>
</dbReference>
<name>A0A9P9D7I2_9PLEO</name>
<dbReference type="CDD" id="cd00170">
    <property type="entry name" value="SEC14"/>
    <property type="match status" value="1"/>
</dbReference>
<dbReference type="PANTHER" id="PTHR45824">
    <property type="entry name" value="GH16843P"/>
    <property type="match status" value="1"/>
</dbReference>
<dbReference type="Gene3D" id="3.40.525.10">
    <property type="entry name" value="CRAL-TRIO lipid binding domain"/>
    <property type="match status" value="1"/>
</dbReference>
<dbReference type="GO" id="GO:0071944">
    <property type="term" value="C:cell periphery"/>
    <property type="evidence" value="ECO:0007669"/>
    <property type="project" value="UniProtKB-ARBA"/>
</dbReference>
<evidence type="ECO:0000313" key="4">
    <source>
        <dbReference type="Proteomes" id="UP000700596"/>
    </source>
</evidence>
<dbReference type="Pfam" id="PF03765">
    <property type="entry name" value="CRAL_TRIO_N"/>
    <property type="match status" value="1"/>
</dbReference>
<protein>
    <submittedName>
        <fullName evidence="3">CRAL-TRIO domain-containing protein</fullName>
    </submittedName>
</protein>
<evidence type="ECO:0000256" key="1">
    <source>
        <dbReference type="SAM" id="MobiDB-lite"/>
    </source>
</evidence>
<proteinExistence type="predicted"/>
<keyword evidence="4" id="KW-1185">Reference proteome</keyword>
<dbReference type="PROSITE" id="PS50191">
    <property type="entry name" value="CRAL_TRIO"/>
    <property type="match status" value="1"/>
</dbReference>
<evidence type="ECO:0000259" key="2">
    <source>
        <dbReference type="PROSITE" id="PS50191"/>
    </source>
</evidence>
<comment type="caution">
    <text evidence="3">The sequence shown here is derived from an EMBL/GenBank/DDBJ whole genome shotgun (WGS) entry which is preliminary data.</text>
</comment>
<dbReference type="SUPFAM" id="SSF46938">
    <property type="entry name" value="CRAL/TRIO N-terminal domain"/>
    <property type="match status" value="1"/>
</dbReference>
<reference evidence="3" key="1">
    <citation type="journal article" date="2021" name="Nat. Commun.">
        <title>Genetic determinants of endophytism in the Arabidopsis root mycobiome.</title>
        <authorList>
            <person name="Mesny F."/>
            <person name="Miyauchi S."/>
            <person name="Thiergart T."/>
            <person name="Pickel B."/>
            <person name="Atanasova L."/>
            <person name="Karlsson M."/>
            <person name="Huettel B."/>
            <person name="Barry K.W."/>
            <person name="Haridas S."/>
            <person name="Chen C."/>
            <person name="Bauer D."/>
            <person name="Andreopoulos W."/>
            <person name="Pangilinan J."/>
            <person name="LaButti K."/>
            <person name="Riley R."/>
            <person name="Lipzen A."/>
            <person name="Clum A."/>
            <person name="Drula E."/>
            <person name="Henrissat B."/>
            <person name="Kohler A."/>
            <person name="Grigoriev I.V."/>
            <person name="Martin F.M."/>
            <person name="Hacquard S."/>
        </authorList>
    </citation>
    <scope>NUCLEOTIDE SEQUENCE</scope>
    <source>
        <strain evidence="3">MPI-CAGE-CH-0243</strain>
    </source>
</reference>
<dbReference type="PANTHER" id="PTHR45824:SF29">
    <property type="entry name" value="GH16843P"/>
    <property type="match status" value="1"/>
</dbReference>
<dbReference type="InterPro" id="IPR001251">
    <property type="entry name" value="CRAL-TRIO_dom"/>
</dbReference>
<accession>A0A9P9D7I2</accession>
<dbReference type="InterPro" id="IPR052578">
    <property type="entry name" value="PI_Transfer_CRAL-TRIO"/>
</dbReference>
<dbReference type="FunFam" id="3.40.525.10:FF:000013">
    <property type="entry name" value="Phosphatidylinositol transfer protein PDR16"/>
    <property type="match status" value="1"/>
</dbReference>
<dbReference type="GO" id="GO:0008289">
    <property type="term" value="F:lipid binding"/>
    <property type="evidence" value="ECO:0007669"/>
    <property type="project" value="UniProtKB-ARBA"/>
</dbReference>
<dbReference type="AlphaFoldDB" id="A0A9P9D7I2"/>
<dbReference type="SMART" id="SM00516">
    <property type="entry name" value="SEC14"/>
    <property type="match status" value="1"/>
</dbReference>
<feature type="region of interest" description="Disordered" evidence="1">
    <location>
        <begin position="1"/>
        <end position="34"/>
    </location>
</feature>
<dbReference type="InterPro" id="IPR036865">
    <property type="entry name" value="CRAL-TRIO_dom_sf"/>
</dbReference>
<organism evidence="3 4">
    <name type="scientific">Dendryphion nanum</name>
    <dbReference type="NCBI Taxonomy" id="256645"/>
    <lineage>
        <taxon>Eukaryota</taxon>
        <taxon>Fungi</taxon>
        <taxon>Dikarya</taxon>
        <taxon>Ascomycota</taxon>
        <taxon>Pezizomycotina</taxon>
        <taxon>Dothideomycetes</taxon>
        <taxon>Pleosporomycetidae</taxon>
        <taxon>Pleosporales</taxon>
        <taxon>Torulaceae</taxon>
        <taxon>Dendryphion</taxon>
    </lineage>
</organism>
<dbReference type="SMART" id="SM01100">
    <property type="entry name" value="CRAL_TRIO_N"/>
    <property type="match status" value="1"/>
</dbReference>
<dbReference type="GO" id="GO:0008526">
    <property type="term" value="F:phosphatidylinositol transfer activity"/>
    <property type="evidence" value="ECO:0007669"/>
    <property type="project" value="TreeGrafter"/>
</dbReference>
<dbReference type="Proteomes" id="UP000700596">
    <property type="component" value="Unassembled WGS sequence"/>
</dbReference>